<comment type="caution">
    <text evidence="7">The sequence shown here is derived from an EMBL/GenBank/DDBJ whole genome shotgun (WGS) entry which is preliminary data.</text>
</comment>
<evidence type="ECO:0000313" key="6">
    <source>
        <dbReference type="EMBL" id="KAE9166335.1"/>
    </source>
</evidence>
<evidence type="ECO:0000313" key="12">
    <source>
        <dbReference type="Proteomes" id="UP000441208"/>
    </source>
</evidence>
<dbReference type="Proteomes" id="UP000441208">
    <property type="component" value="Unassembled WGS sequence"/>
</dbReference>
<evidence type="ECO:0000313" key="8">
    <source>
        <dbReference type="Proteomes" id="UP000429523"/>
    </source>
</evidence>
<gene>
    <name evidence="7" type="ORF">PF001_g28357</name>
    <name evidence="6" type="ORF">PF002_g31140</name>
    <name evidence="5" type="ORF">PF004_g30816</name>
    <name evidence="4" type="ORF">PF006_g30678</name>
    <name evidence="3" type="ORF">PF007_g31120</name>
    <name evidence="1" type="ORF">PF009_g27822</name>
    <name evidence="2" type="ORF">PF011_g30169</name>
</gene>
<evidence type="ECO:0000313" key="14">
    <source>
        <dbReference type="Proteomes" id="UP000476176"/>
    </source>
</evidence>
<accession>A0A6A4BA38</accession>
<dbReference type="EMBL" id="QXGE01004214">
    <property type="protein sequence ID" value="KAE9271489.1"/>
    <property type="molecule type" value="Genomic_DNA"/>
</dbReference>
<evidence type="ECO:0000313" key="7">
    <source>
        <dbReference type="EMBL" id="KAE9271489.1"/>
    </source>
</evidence>
<evidence type="ECO:0000313" key="11">
    <source>
        <dbReference type="Proteomes" id="UP000440732"/>
    </source>
</evidence>
<dbReference type="EMBL" id="QXFW01006065">
    <property type="protein sequence ID" value="KAE8960216.1"/>
    <property type="molecule type" value="Genomic_DNA"/>
</dbReference>
<evidence type="ECO:0000313" key="2">
    <source>
        <dbReference type="EMBL" id="KAE8960216.1"/>
    </source>
</evidence>
<dbReference type="Proteomes" id="UP000437068">
    <property type="component" value="Unassembled WGS sequence"/>
</dbReference>
<proteinExistence type="predicted"/>
<evidence type="ECO:0000313" key="5">
    <source>
        <dbReference type="EMBL" id="KAE9161462.1"/>
    </source>
</evidence>
<name>A0A6A4BA38_9STRA</name>
<evidence type="ECO:0000313" key="10">
    <source>
        <dbReference type="Proteomes" id="UP000440367"/>
    </source>
</evidence>
<dbReference type="Proteomes" id="UP000440732">
    <property type="component" value="Unassembled WGS sequence"/>
</dbReference>
<evidence type="ECO:0000313" key="3">
    <source>
        <dbReference type="EMBL" id="KAE9058936.1"/>
    </source>
</evidence>
<sequence length="51" mass="5156">MVRVACSVALVPVSILRSVLGILSVGSLSSLALAVVSTSLESSVVLQLPCM</sequence>
<dbReference type="EMBL" id="QXGF01003297">
    <property type="protein sequence ID" value="KAE8921903.1"/>
    <property type="molecule type" value="Genomic_DNA"/>
</dbReference>
<protein>
    <submittedName>
        <fullName evidence="7">Uncharacterized protein</fullName>
    </submittedName>
</protein>
<dbReference type="Proteomes" id="UP000460718">
    <property type="component" value="Unassembled WGS sequence"/>
</dbReference>
<dbReference type="Proteomes" id="UP000440367">
    <property type="component" value="Unassembled WGS sequence"/>
</dbReference>
<dbReference type="Proteomes" id="UP000429523">
    <property type="component" value="Unassembled WGS sequence"/>
</dbReference>
<evidence type="ECO:0000313" key="9">
    <source>
        <dbReference type="Proteomes" id="UP000437068"/>
    </source>
</evidence>
<evidence type="ECO:0000313" key="4">
    <source>
        <dbReference type="EMBL" id="KAE9064505.1"/>
    </source>
</evidence>
<dbReference type="EMBL" id="QXGC01006875">
    <property type="protein sequence ID" value="KAE9161462.1"/>
    <property type="molecule type" value="Genomic_DNA"/>
</dbReference>
<dbReference type="EMBL" id="QXGD01005394">
    <property type="protein sequence ID" value="KAE9166335.1"/>
    <property type="molecule type" value="Genomic_DNA"/>
</dbReference>
<evidence type="ECO:0000313" key="13">
    <source>
        <dbReference type="Proteomes" id="UP000460718"/>
    </source>
</evidence>
<organism evidence="7 9">
    <name type="scientific">Phytophthora fragariae</name>
    <dbReference type="NCBI Taxonomy" id="53985"/>
    <lineage>
        <taxon>Eukaryota</taxon>
        <taxon>Sar</taxon>
        <taxon>Stramenopiles</taxon>
        <taxon>Oomycota</taxon>
        <taxon>Peronosporomycetes</taxon>
        <taxon>Peronosporales</taxon>
        <taxon>Peronosporaceae</taxon>
        <taxon>Phytophthora</taxon>
    </lineage>
</organism>
<dbReference type="AlphaFoldDB" id="A0A6A4BA38"/>
<dbReference type="Proteomes" id="UP000476176">
    <property type="component" value="Unassembled WGS sequence"/>
</dbReference>
<reference evidence="8 9" key="1">
    <citation type="submission" date="2018-08" db="EMBL/GenBank/DDBJ databases">
        <title>Genomic investigation of the strawberry pathogen Phytophthora fragariae indicates pathogenicity is determined by transcriptional variation in three key races.</title>
        <authorList>
            <person name="Adams T.M."/>
            <person name="Armitage A.D."/>
            <person name="Sobczyk M.K."/>
            <person name="Bates H.J."/>
            <person name="Dunwell J.M."/>
            <person name="Nellist C.F."/>
            <person name="Harrison R.J."/>
        </authorList>
    </citation>
    <scope>NUCLEOTIDE SEQUENCE [LARGE SCALE GENOMIC DNA]</scope>
    <source>
        <strain evidence="7 9">A4</strain>
        <strain evidence="6 10">BC-1</strain>
        <strain evidence="5 14">BC-23</strain>
        <strain evidence="4 11">NOV-5</strain>
        <strain evidence="3 12">NOV-71</strain>
        <strain evidence="1 8">NOV-9</strain>
        <strain evidence="2 13">SCRP245</strain>
    </source>
</reference>
<dbReference type="EMBL" id="QXFZ01006311">
    <property type="protein sequence ID" value="KAE9058936.1"/>
    <property type="molecule type" value="Genomic_DNA"/>
</dbReference>
<evidence type="ECO:0000313" key="1">
    <source>
        <dbReference type="EMBL" id="KAE8921903.1"/>
    </source>
</evidence>
<dbReference type="EMBL" id="QXGA01006068">
    <property type="protein sequence ID" value="KAE9064505.1"/>
    <property type="molecule type" value="Genomic_DNA"/>
</dbReference>